<protein>
    <submittedName>
        <fullName evidence="3">Uncharacterized protein</fullName>
    </submittedName>
</protein>
<feature type="compositionally biased region" description="Gly residues" evidence="2">
    <location>
        <begin position="431"/>
        <end position="448"/>
    </location>
</feature>
<reference evidence="3" key="1">
    <citation type="submission" date="2023-03" db="EMBL/GenBank/DDBJ databases">
        <title>Massive genome expansion in bonnet fungi (Mycena s.s.) driven by repeated elements and novel gene families across ecological guilds.</title>
        <authorList>
            <consortium name="Lawrence Berkeley National Laboratory"/>
            <person name="Harder C.B."/>
            <person name="Miyauchi S."/>
            <person name="Viragh M."/>
            <person name="Kuo A."/>
            <person name="Thoen E."/>
            <person name="Andreopoulos B."/>
            <person name="Lu D."/>
            <person name="Skrede I."/>
            <person name="Drula E."/>
            <person name="Henrissat B."/>
            <person name="Morin E."/>
            <person name="Kohler A."/>
            <person name="Barry K."/>
            <person name="LaButti K."/>
            <person name="Morin E."/>
            <person name="Salamov A."/>
            <person name="Lipzen A."/>
            <person name="Mereny Z."/>
            <person name="Hegedus B."/>
            <person name="Baldrian P."/>
            <person name="Stursova M."/>
            <person name="Weitz H."/>
            <person name="Taylor A."/>
            <person name="Grigoriev I.V."/>
            <person name="Nagy L.G."/>
            <person name="Martin F."/>
            <person name="Kauserud H."/>
        </authorList>
    </citation>
    <scope>NUCLEOTIDE SEQUENCE</scope>
    <source>
        <strain evidence="3">CBHHK200</strain>
    </source>
</reference>
<dbReference type="AlphaFoldDB" id="A0AAD6T5G4"/>
<keyword evidence="4" id="KW-1185">Reference proteome</keyword>
<name>A0AAD6T5G4_9AGAR</name>
<dbReference type="EMBL" id="JARJCM010000025">
    <property type="protein sequence ID" value="KAJ7039793.1"/>
    <property type="molecule type" value="Genomic_DNA"/>
</dbReference>
<dbReference type="Proteomes" id="UP001218188">
    <property type="component" value="Unassembled WGS sequence"/>
</dbReference>
<feature type="compositionally biased region" description="Gly residues" evidence="2">
    <location>
        <begin position="493"/>
        <end position="506"/>
    </location>
</feature>
<evidence type="ECO:0000256" key="2">
    <source>
        <dbReference type="SAM" id="MobiDB-lite"/>
    </source>
</evidence>
<feature type="compositionally biased region" description="Basic and acidic residues" evidence="2">
    <location>
        <begin position="412"/>
        <end position="430"/>
    </location>
</feature>
<feature type="coiled-coil region" evidence="1">
    <location>
        <begin position="580"/>
        <end position="607"/>
    </location>
</feature>
<evidence type="ECO:0000313" key="4">
    <source>
        <dbReference type="Proteomes" id="UP001218188"/>
    </source>
</evidence>
<comment type="caution">
    <text evidence="3">The sequence shown here is derived from an EMBL/GenBank/DDBJ whole genome shotgun (WGS) entry which is preliminary data.</text>
</comment>
<evidence type="ECO:0000313" key="3">
    <source>
        <dbReference type="EMBL" id="KAJ7039793.1"/>
    </source>
</evidence>
<organism evidence="3 4">
    <name type="scientific">Mycena alexandri</name>
    <dbReference type="NCBI Taxonomy" id="1745969"/>
    <lineage>
        <taxon>Eukaryota</taxon>
        <taxon>Fungi</taxon>
        <taxon>Dikarya</taxon>
        <taxon>Basidiomycota</taxon>
        <taxon>Agaricomycotina</taxon>
        <taxon>Agaricomycetes</taxon>
        <taxon>Agaricomycetidae</taxon>
        <taxon>Agaricales</taxon>
        <taxon>Marasmiineae</taxon>
        <taxon>Mycenaceae</taxon>
        <taxon>Mycena</taxon>
    </lineage>
</organism>
<gene>
    <name evidence="3" type="ORF">C8F04DRAFT_1178503</name>
</gene>
<evidence type="ECO:0000256" key="1">
    <source>
        <dbReference type="SAM" id="Coils"/>
    </source>
</evidence>
<keyword evidence="1" id="KW-0175">Coiled coil</keyword>
<feature type="region of interest" description="Disordered" evidence="2">
    <location>
        <begin position="412"/>
        <end position="448"/>
    </location>
</feature>
<proteinExistence type="predicted"/>
<feature type="region of interest" description="Disordered" evidence="2">
    <location>
        <begin position="490"/>
        <end position="564"/>
    </location>
</feature>
<feature type="compositionally biased region" description="Basic and acidic residues" evidence="2">
    <location>
        <begin position="537"/>
        <end position="564"/>
    </location>
</feature>
<sequence length="617" mass="65904">MNLFQDCVENGAENEVTMCKEVVEVKERNNIYIYLCRHLQKVERAMTDPSGGSPPTTPTPLDATTVKDIESRFAAAKTRPQLMEALGKKVRLNTIKDVKTARQYLVESGWMAKGAVATRAVIFEILLKVSILPQTLQKLMPDTVRAVAFLAETVDEAVADELSTAVAEALGPELGTMQELQRTMSAQMQVMADQVAEMKEALEEGGRAADTVAAGSEEAATDVQAMRVQVADLRRRVEATSEEMKEGVREMAAQMAKQVGELKVVVSAASDAATTAADGVQAAVAAVAEVQAATKTATASMGEAQTASRVAPTGPRSYAAAASTMTAEQAGVLARAARMRRQILIDKAADTVTSSLGTLSVLELKEKANIALSLMTEKLEGAAFVGARKLDNGGVVFDCADEKTADWVKEEETMKDEGEWRQENERRREGQGTGRLAGGVAGQGGGGVDAGWASRREFVQRAAEGANRWSKDGLQQSYISDAFNRQTQAAARGRGGVGRGGRGAGPGPSALRNEVGGTSRWDGVHAPGIPSLEETQEEFRRRDEQTRREAEERRVHEQRKGEMVERANAAAKVAAGAAGEPNAQRELEEARRDLAAAKAAMANMMNKDPAAAVDEAS</sequence>
<accession>A0AAD6T5G4</accession>
<feature type="coiled-coil region" evidence="1">
    <location>
        <begin position="223"/>
        <end position="250"/>
    </location>
</feature>